<evidence type="ECO:0000256" key="1">
    <source>
        <dbReference type="SAM" id="Phobius"/>
    </source>
</evidence>
<feature type="transmembrane region" description="Helical" evidence="1">
    <location>
        <begin position="6"/>
        <end position="23"/>
    </location>
</feature>
<keyword evidence="1" id="KW-0472">Membrane</keyword>
<organism evidence="2 3">
    <name type="scientific">Pseudomonas citronellolis</name>
    <dbReference type="NCBI Taxonomy" id="53408"/>
    <lineage>
        <taxon>Bacteria</taxon>
        <taxon>Pseudomonadati</taxon>
        <taxon>Pseudomonadota</taxon>
        <taxon>Gammaproteobacteria</taxon>
        <taxon>Pseudomonadales</taxon>
        <taxon>Pseudomonadaceae</taxon>
        <taxon>Pseudomonas</taxon>
    </lineage>
</organism>
<evidence type="ECO:0000313" key="3">
    <source>
        <dbReference type="Proteomes" id="UP000183385"/>
    </source>
</evidence>
<feature type="transmembrane region" description="Helical" evidence="1">
    <location>
        <begin position="35"/>
        <end position="56"/>
    </location>
</feature>
<keyword evidence="1" id="KW-0812">Transmembrane</keyword>
<name>A0AAQ1HM74_9PSED</name>
<dbReference type="Pfam" id="PF05449">
    <property type="entry name" value="Phage_holin_3_7"/>
    <property type="match status" value="1"/>
</dbReference>
<dbReference type="Proteomes" id="UP000183385">
    <property type="component" value="Unassembled WGS sequence"/>
</dbReference>
<dbReference type="InterPro" id="IPR008473">
    <property type="entry name" value="Phage_holin_3_7"/>
</dbReference>
<protein>
    <submittedName>
        <fullName evidence="2">3TM holin, Phage_holin_3</fullName>
    </submittedName>
</protein>
<sequence>MLELIVPLIAAIAYLAGALRLVCFERAGARYRRGMSLLASLLGASMAISGLEILFYRPPVSIWHAITACLLCLLIYRSRGNVAALLRPST</sequence>
<keyword evidence="3" id="KW-1185">Reference proteome</keyword>
<evidence type="ECO:0000313" key="2">
    <source>
        <dbReference type="EMBL" id="SFC75656.1"/>
    </source>
</evidence>
<dbReference type="RefSeq" id="WP_074980171.1">
    <property type="nucleotide sequence ID" value="NZ_FOLS01000010.1"/>
</dbReference>
<dbReference type="EMBL" id="FOLS01000010">
    <property type="protein sequence ID" value="SFC75656.1"/>
    <property type="molecule type" value="Genomic_DNA"/>
</dbReference>
<dbReference type="AlphaFoldDB" id="A0AAQ1HM74"/>
<accession>A0AAQ1HM74</accession>
<gene>
    <name evidence="2" type="ORF">SAMN05216577_11055</name>
</gene>
<keyword evidence="1" id="KW-1133">Transmembrane helix</keyword>
<feature type="transmembrane region" description="Helical" evidence="1">
    <location>
        <begin position="62"/>
        <end position="78"/>
    </location>
</feature>
<comment type="caution">
    <text evidence="2">The sequence shown here is derived from an EMBL/GenBank/DDBJ whole genome shotgun (WGS) entry which is preliminary data.</text>
</comment>
<proteinExistence type="predicted"/>
<reference evidence="2 3" key="1">
    <citation type="submission" date="2016-10" db="EMBL/GenBank/DDBJ databases">
        <authorList>
            <person name="Varghese N."/>
            <person name="Submissions S."/>
        </authorList>
    </citation>
    <scope>NUCLEOTIDE SEQUENCE [LARGE SCALE GENOMIC DNA]</scope>
    <source>
        <strain evidence="2 3">LMG 18378</strain>
    </source>
</reference>